<accession>A0AAD9FJJ5</accession>
<feature type="non-terminal residue" evidence="2">
    <location>
        <position position="59"/>
    </location>
</feature>
<evidence type="ECO:0000313" key="2">
    <source>
        <dbReference type="EMBL" id="KAK1903666.1"/>
    </source>
</evidence>
<organism evidence="2 3">
    <name type="scientific">Dissostichus eleginoides</name>
    <name type="common">Patagonian toothfish</name>
    <name type="synonym">Dissostichus amissus</name>
    <dbReference type="NCBI Taxonomy" id="100907"/>
    <lineage>
        <taxon>Eukaryota</taxon>
        <taxon>Metazoa</taxon>
        <taxon>Chordata</taxon>
        <taxon>Craniata</taxon>
        <taxon>Vertebrata</taxon>
        <taxon>Euteleostomi</taxon>
        <taxon>Actinopterygii</taxon>
        <taxon>Neopterygii</taxon>
        <taxon>Teleostei</taxon>
        <taxon>Neoteleostei</taxon>
        <taxon>Acanthomorphata</taxon>
        <taxon>Eupercaria</taxon>
        <taxon>Perciformes</taxon>
        <taxon>Notothenioidei</taxon>
        <taxon>Nototheniidae</taxon>
        <taxon>Dissostichus</taxon>
    </lineage>
</organism>
<dbReference type="Proteomes" id="UP001228049">
    <property type="component" value="Unassembled WGS sequence"/>
</dbReference>
<feature type="compositionally biased region" description="Basic and acidic residues" evidence="1">
    <location>
        <begin position="23"/>
        <end position="35"/>
    </location>
</feature>
<gene>
    <name evidence="2" type="ORF">KUDE01_010854</name>
</gene>
<reference evidence="2" key="1">
    <citation type="submission" date="2023-04" db="EMBL/GenBank/DDBJ databases">
        <title>Chromosome-level genome of Chaenocephalus aceratus.</title>
        <authorList>
            <person name="Park H."/>
        </authorList>
    </citation>
    <scope>NUCLEOTIDE SEQUENCE</scope>
    <source>
        <strain evidence="2">DE</strain>
        <tissue evidence="2">Muscle</tissue>
    </source>
</reference>
<protein>
    <submittedName>
        <fullName evidence="2">Storkhead-box protein 2</fullName>
    </submittedName>
</protein>
<comment type="caution">
    <text evidence="2">The sequence shown here is derived from an EMBL/GenBank/DDBJ whole genome shotgun (WGS) entry which is preliminary data.</text>
</comment>
<proteinExistence type="predicted"/>
<evidence type="ECO:0000313" key="3">
    <source>
        <dbReference type="Proteomes" id="UP001228049"/>
    </source>
</evidence>
<feature type="region of interest" description="Disordered" evidence="1">
    <location>
        <begin position="1"/>
        <end position="59"/>
    </location>
</feature>
<keyword evidence="3" id="KW-1185">Reference proteome</keyword>
<evidence type="ECO:0000256" key="1">
    <source>
        <dbReference type="SAM" id="MobiDB-lite"/>
    </source>
</evidence>
<sequence length="59" mass="6946">MKKTSSCTLKRAWPSSEVSAEPLRGRSHSERDYRTHKQSKRNPYPPQYLCRSPPAYRHT</sequence>
<dbReference type="EMBL" id="JASDAP010000004">
    <property type="protein sequence ID" value="KAK1903666.1"/>
    <property type="molecule type" value="Genomic_DNA"/>
</dbReference>
<name>A0AAD9FJJ5_DISEL</name>
<dbReference type="AlphaFoldDB" id="A0AAD9FJJ5"/>